<keyword evidence="2" id="KW-1185">Reference proteome</keyword>
<dbReference type="Proteomes" id="UP000659630">
    <property type="component" value="Unassembled WGS sequence"/>
</dbReference>
<proteinExistence type="predicted"/>
<dbReference type="RefSeq" id="WP_186886780.1">
    <property type="nucleotide sequence ID" value="NZ_JACONZ010000001.1"/>
</dbReference>
<gene>
    <name evidence="1" type="ORF">H8S23_02800</name>
</gene>
<name>A0A923IDL7_9FIRM</name>
<dbReference type="InterPro" id="IPR045865">
    <property type="entry name" value="ACT-like_dom_sf"/>
</dbReference>
<comment type="caution">
    <text evidence="1">The sequence shown here is derived from an EMBL/GenBank/DDBJ whole genome shotgun (WGS) entry which is preliminary data.</text>
</comment>
<sequence length="88" mass="9476">MENRLSVVSIIVEDRDSAVKINDLLHECGRYIVGRMGLPYRERGVSVICVVIDAPGDVISALSGRLGMLPGVTAKTMTSRAPLRPDAP</sequence>
<dbReference type="SUPFAM" id="SSF55021">
    <property type="entry name" value="ACT-like"/>
    <property type="match status" value="1"/>
</dbReference>
<accession>A0A923IDL7</accession>
<reference evidence="1" key="1">
    <citation type="submission" date="2020-08" db="EMBL/GenBank/DDBJ databases">
        <title>Genome public.</title>
        <authorList>
            <person name="Liu C."/>
            <person name="Sun Q."/>
        </authorList>
    </citation>
    <scope>NUCLEOTIDE SEQUENCE</scope>
    <source>
        <strain evidence="1">BX8</strain>
    </source>
</reference>
<organism evidence="1 2">
    <name type="scientific">Anaerofilum hominis</name>
    <dbReference type="NCBI Taxonomy" id="2763016"/>
    <lineage>
        <taxon>Bacteria</taxon>
        <taxon>Bacillati</taxon>
        <taxon>Bacillota</taxon>
        <taxon>Clostridia</taxon>
        <taxon>Eubacteriales</taxon>
        <taxon>Oscillospiraceae</taxon>
        <taxon>Anaerofilum</taxon>
    </lineage>
</organism>
<dbReference type="NCBIfam" id="TIGR03959">
    <property type="entry name" value="hyd_TM1266"/>
    <property type="match status" value="1"/>
</dbReference>
<dbReference type="InterPro" id="IPR027271">
    <property type="entry name" value="Acetolactate_synth/TF_NikR_C"/>
</dbReference>
<evidence type="ECO:0000313" key="2">
    <source>
        <dbReference type="Proteomes" id="UP000659630"/>
    </source>
</evidence>
<dbReference type="EMBL" id="JACONZ010000001">
    <property type="protein sequence ID" value="MBC5580427.1"/>
    <property type="molecule type" value="Genomic_DNA"/>
</dbReference>
<protein>
    <submittedName>
        <fullName evidence="1">Iron-only hydrogenase system regulator</fullName>
    </submittedName>
</protein>
<dbReference type="Gene3D" id="3.30.70.1150">
    <property type="entry name" value="ACT-like. Chain A, domain 2"/>
    <property type="match status" value="1"/>
</dbReference>
<dbReference type="AlphaFoldDB" id="A0A923IDL7"/>
<dbReference type="Pfam" id="PF21699">
    <property type="entry name" value="TM1266-like"/>
    <property type="match status" value="1"/>
</dbReference>
<dbReference type="InterPro" id="IPR023860">
    <property type="entry name" value="FeFe-hyd_TM1266"/>
</dbReference>
<evidence type="ECO:0000313" key="1">
    <source>
        <dbReference type="EMBL" id="MBC5580427.1"/>
    </source>
</evidence>